<dbReference type="EMBL" id="ASXS01000018">
    <property type="protein sequence ID" value="EPP20598.1"/>
    <property type="molecule type" value="Genomic_DNA"/>
</dbReference>
<sequence length="47" mass="5438">MVQPEAIALLLVDKDKSEFLHVGGIRRKELKNELIKSINKLQYEKDS</sequence>
<comment type="caution">
    <text evidence="1">The sequence shown here is derived from an EMBL/GenBank/DDBJ whole genome shotgun (WGS) entry which is preliminary data.</text>
</comment>
<proteinExistence type="predicted"/>
<name>S7HY11_VIBFL</name>
<gene>
    <name evidence="1" type="ORF">L910_1904</name>
</gene>
<evidence type="ECO:0000313" key="1">
    <source>
        <dbReference type="EMBL" id="EPP20598.1"/>
    </source>
</evidence>
<dbReference type="AlphaFoldDB" id="S7HY11"/>
<dbReference type="Proteomes" id="UP000014854">
    <property type="component" value="Unassembled WGS sequence"/>
</dbReference>
<dbReference type="PATRIC" id="fig|1336752.4.peg.3753"/>
<reference evidence="1 2" key="1">
    <citation type="journal article" date="2013" name="Gut Pathog.">
        <title>Evidence of a new metabolic capacity in an emerging diarrheal pathogen: lessons from the draft genomes of Vibrio fluvialis strains PG41 and I21563.</title>
        <authorList>
            <person name="Khatri I."/>
            <person name="Mahajan S."/>
            <person name="Dureja C."/>
            <person name="Subramanian S."/>
            <person name="Raychaudhuri S."/>
        </authorList>
    </citation>
    <scope>NUCLEOTIDE SEQUENCE [LARGE SCALE GENOMIC DNA]</scope>
    <source>
        <strain evidence="1 2">PG41</strain>
    </source>
</reference>
<accession>S7HY11</accession>
<organism evidence="1 2">
    <name type="scientific">Vibrio fluvialis PG41</name>
    <dbReference type="NCBI Taxonomy" id="1336752"/>
    <lineage>
        <taxon>Bacteria</taxon>
        <taxon>Pseudomonadati</taxon>
        <taxon>Pseudomonadota</taxon>
        <taxon>Gammaproteobacteria</taxon>
        <taxon>Vibrionales</taxon>
        <taxon>Vibrionaceae</taxon>
        <taxon>Vibrio</taxon>
    </lineage>
</organism>
<protein>
    <submittedName>
        <fullName evidence="1">Uncharacterized protein</fullName>
    </submittedName>
</protein>
<evidence type="ECO:0000313" key="2">
    <source>
        <dbReference type="Proteomes" id="UP000014854"/>
    </source>
</evidence>